<evidence type="ECO:0000259" key="2">
    <source>
        <dbReference type="Pfam" id="PF05225"/>
    </source>
</evidence>
<feature type="compositionally biased region" description="Polar residues" evidence="1">
    <location>
        <begin position="66"/>
        <end position="76"/>
    </location>
</feature>
<dbReference type="GO" id="GO:0003677">
    <property type="term" value="F:DNA binding"/>
    <property type="evidence" value="ECO:0007669"/>
    <property type="project" value="InterPro"/>
</dbReference>
<dbReference type="Proteomes" id="UP000646827">
    <property type="component" value="Unassembled WGS sequence"/>
</dbReference>
<name>A0A8H7RTA5_9FUNG</name>
<dbReference type="InterPro" id="IPR007889">
    <property type="entry name" value="HTH_Psq"/>
</dbReference>
<protein>
    <recommendedName>
        <fullName evidence="2">HTH psq-type domain-containing protein</fullName>
    </recommendedName>
</protein>
<feature type="compositionally biased region" description="Polar residues" evidence="1">
    <location>
        <begin position="104"/>
        <end position="113"/>
    </location>
</feature>
<gene>
    <name evidence="3" type="ORF">INT45_013801</name>
</gene>
<organism evidence="3 4">
    <name type="scientific">Circinella minor</name>
    <dbReference type="NCBI Taxonomy" id="1195481"/>
    <lineage>
        <taxon>Eukaryota</taxon>
        <taxon>Fungi</taxon>
        <taxon>Fungi incertae sedis</taxon>
        <taxon>Mucoromycota</taxon>
        <taxon>Mucoromycotina</taxon>
        <taxon>Mucoromycetes</taxon>
        <taxon>Mucorales</taxon>
        <taxon>Lichtheimiaceae</taxon>
        <taxon>Circinella</taxon>
    </lineage>
</organism>
<dbReference type="OrthoDB" id="2293786at2759"/>
<reference evidence="3 4" key="1">
    <citation type="submission" date="2020-12" db="EMBL/GenBank/DDBJ databases">
        <title>Metabolic potential, ecology and presence of endohyphal bacteria is reflected in genomic diversity of Mucoromycotina.</title>
        <authorList>
            <person name="Muszewska A."/>
            <person name="Okrasinska A."/>
            <person name="Steczkiewicz K."/>
            <person name="Drgas O."/>
            <person name="Orlowska M."/>
            <person name="Perlinska-Lenart U."/>
            <person name="Aleksandrzak-Piekarczyk T."/>
            <person name="Szatraj K."/>
            <person name="Zielenkiewicz U."/>
            <person name="Pilsyk S."/>
            <person name="Malc E."/>
            <person name="Mieczkowski P."/>
            <person name="Kruszewska J.S."/>
            <person name="Biernat P."/>
            <person name="Pawlowska J."/>
        </authorList>
    </citation>
    <scope>NUCLEOTIDE SEQUENCE [LARGE SCALE GENOMIC DNA]</scope>
    <source>
        <strain evidence="3 4">CBS 142.35</strain>
    </source>
</reference>
<feature type="region of interest" description="Disordered" evidence="1">
    <location>
        <begin position="1"/>
        <end position="42"/>
    </location>
</feature>
<feature type="domain" description="HTH psq-type" evidence="2">
    <location>
        <begin position="129"/>
        <end position="158"/>
    </location>
</feature>
<evidence type="ECO:0000256" key="1">
    <source>
        <dbReference type="SAM" id="MobiDB-lite"/>
    </source>
</evidence>
<evidence type="ECO:0000313" key="4">
    <source>
        <dbReference type="Proteomes" id="UP000646827"/>
    </source>
</evidence>
<sequence>MNSSLRSTLDKHSRSPSPPTNVDRQSRAKRARTEAANSLVGLANNRSNVDKITQLFRQVSFHEEGTSLNQHDSPVENNEDDTPNAADNGRSVQFDSDGDVEMMSDTSQRSNSPPKKKQGRYNPPELKTIEKALEAMVGGMSLTQAANHYNINVTTLKDHADGFASNGFITRKKRGPKKKIHFTDSMYKHVCWFVDSNSAASHEEIYDNFQKNFKSANIGQDKLKAYVQKNFHVTLRRHIKPFESDAVENVSQYDCMKDLFTNLGVNPSNCVFVGEAVYDVNPKHTYGDSSKEKVRDAKAMKEGRTVNKRVKMMKPMAPHMAFLVAICENKVLYVMRKLLGRPDATDMEKFMQKLTAKMHKNDMQQSHIIFDNYLSDEMKDKISQSLVDENYSPIYIPQLHIHSFNPIDALFSHVELYCDRHKSGATNIEDTIFNYFEKAIKEVSSSTLRPCIILRFNCQCDDCV</sequence>
<comment type="caution">
    <text evidence="3">The sequence shown here is derived from an EMBL/GenBank/DDBJ whole genome shotgun (WGS) entry which is preliminary data.</text>
</comment>
<feature type="region of interest" description="Disordered" evidence="1">
    <location>
        <begin position="64"/>
        <end position="123"/>
    </location>
</feature>
<evidence type="ECO:0000313" key="3">
    <source>
        <dbReference type="EMBL" id="KAG2216258.1"/>
    </source>
</evidence>
<dbReference type="EMBL" id="JAEPRB010000432">
    <property type="protein sequence ID" value="KAG2216258.1"/>
    <property type="molecule type" value="Genomic_DNA"/>
</dbReference>
<dbReference type="Gene3D" id="1.10.10.60">
    <property type="entry name" value="Homeodomain-like"/>
    <property type="match status" value="1"/>
</dbReference>
<accession>A0A8H7RTA5</accession>
<dbReference type="AlphaFoldDB" id="A0A8H7RTA5"/>
<keyword evidence="4" id="KW-1185">Reference proteome</keyword>
<proteinExistence type="predicted"/>
<dbReference type="Pfam" id="PF05225">
    <property type="entry name" value="HTH_psq"/>
    <property type="match status" value="1"/>
</dbReference>